<dbReference type="PANTHER" id="PTHR47510:SF3">
    <property type="entry name" value="ENDO_EXONUCLEASE_PHOSPHATASE DOMAIN-CONTAINING PROTEIN"/>
    <property type="match status" value="1"/>
</dbReference>
<dbReference type="EMBL" id="CAJRST010033334">
    <property type="protein sequence ID" value="CAG5980875.1"/>
    <property type="molecule type" value="Genomic_DNA"/>
</dbReference>
<reference evidence="2" key="1">
    <citation type="submission" date="2021-05" db="EMBL/GenBank/DDBJ databases">
        <authorList>
            <person name="Tigano A."/>
        </authorList>
    </citation>
    <scope>NUCLEOTIDE SEQUENCE</scope>
</reference>
<feature type="domain" description="Reverse transcriptase" evidence="1">
    <location>
        <begin position="32"/>
        <end position="165"/>
    </location>
</feature>
<dbReference type="PANTHER" id="PTHR47510">
    <property type="entry name" value="REVERSE TRANSCRIPTASE DOMAIN-CONTAINING PROTEIN"/>
    <property type="match status" value="1"/>
</dbReference>
<dbReference type="AlphaFoldDB" id="A0A8S4BLZ4"/>
<accession>A0A8S4BLZ4</accession>
<proteinExistence type="predicted"/>
<protein>
    <submittedName>
        <fullName evidence="2">(Atlantic silverside) hypothetical protein</fullName>
    </submittedName>
</protein>
<comment type="caution">
    <text evidence="2">The sequence shown here is derived from an EMBL/GenBank/DDBJ whole genome shotgun (WGS) entry which is preliminary data.</text>
</comment>
<name>A0A8S4BLZ4_9TELE</name>
<evidence type="ECO:0000259" key="1">
    <source>
        <dbReference type="Pfam" id="PF00078"/>
    </source>
</evidence>
<dbReference type="Proteomes" id="UP000677803">
    <property type="component" value="Unassembled WGS sequence"/>
</dbReference>
<evidence type="ECO:0000313" key="3">
    <source>
        <dbReference type="Proteomes" id="UP000677803"/>
    </source>
</evidence>
<evidence type="ECO:0000313" key="2">
    <source>
        <dbReference type="EMBL" id="CAG5980875.1"/>
    </source>
</evidence>
<dbReference type="OrthoDB" id="411173at2759"/>
<sequence length="190" mass="21505">MYRSISECCVPPCLKTSIIVPVAERERTSCLNDYRPVALVSVVVKSFKKLILSYLKPITDPLWDPLQFAYTGNHSVDDNINLRLHHILMHLDQLSSYIRALFVDYSSAFNTTLPDGLHSKLLQLHIPSPICCVLSPKLFSLYTNECLSSHSSIKLVKFADDTKVLGLIRDDDDMANRDTLSQLKAWPPPF</sequence>
<organism evidence="2 3">
    <name type="scientific">Menidia menidia</name>
    <name type="common">Atlantic silverside</name>
    <dbReference type="NCBI Taxonomy" id="238744"/>
    <lineage>
        <taxon>Eukaryota</taxon>
        <taxon>Metazoa</taxon>
        <taxon>Chordata</taxon>
        <taxon>Craniata</taxon>
        <taxon>Vertebrata</taxon>
        <taxon>Euteleostomi</taxon>
        <taxon>Actinopterygii</taxon>
        <taxon>Neopterygii</taxon>
        <taxon>Teleostei</taxon>
        <taxon>Neoteleostei</taxon>
        <taxon>Acanthomorphata</taxon>
        <taxon>Ovalentaria</taxon>
        <taxon>Atherinomorphae</taxon>
        <taxon>Atheriniformes</taxon>
        <taxon>Atherinopsidae</taxon>
        <taxon>Menidiinae</taxon>
        <taxon>Menidia</taxon>
    </lineage>
</organism>
<dbReference type="Pfam" id="PF00078">
    <property type="entry name" value="RVT_1"/>
    <property type="match status" value="1"/>
</dbReference>
<gene>
    <name evidence="2" type="ORF">MMEN_LOCUS16315</name>
</gene>
<keyword evidence="3" id="KW-1185">Reference proteome</keyword>
<dbReference type="InterPro" id="IPR000477">
    <property type="entry name" value="RT_dom"/>
</dbReference>